<reference evidence="1" key="1">
    <citation type="submission" date="2021-04" db="EMBL/GenBank/DDBJ databases">
        <title>Genome sequence of Woronichinia naegeliana from Washington state freshwater lake bloom.</title>
        <authorList>
            <person name="Dreher T.W."/>
        </authorList>
    </citation>
    <scope>NUCLEOTIDE SEQUENCE</scope>
    <source>
        <strain evidence="1">WA131</strain>
    </source>
</reference>
<accession>A0A977KWB1</accession>
<gene>
    <name evidence="1" type="ORF">KA717_27920</name>
</gene>
<dbReference type="Proteomes" id="UP001065613">
    <property type="component" value="Chromosome"/>
</dbReference>
<dbReference type="AlphaFoldDB" id="A0A977KWB1"/>
<name>A0A977KWB1_9CYAN</name>
<evidence type="ECO:0000313" key="1">
    <source>
        <dbReference type="EMBL" id="UXE59580.1"/>
    </source>
</evidence>
<dbReference type="EMBL" id="CP073041">
    <property type="protein sequence ID" value="UXE59580.1"/>
    <property type="molecule type" value="Genomic_DNA"/>
</dbReference>
<dbReference type="KEGG" id="wna:KA717_27920"/>
<sequence>MELLSFMKVNPTYKIALSKAKITLSKAKMIAILKFNQQDNSVAEGTAKQTALQDRHLY</sequence>
<protein>
    <submittedName>
        <fullName evidence="1">Uncharacterized protein</fullName>
    </submittedName>
</protein>
<proteinExistence type="predicted"/>
<organism evidence="1">
    <name type="scientific">Woronichinia naegeliana WA131</name>
    <dbReference type="NCBI Taxonomy" id="2824559"/>
    <lineage>
        <taxon>Bacteria</taxon>
        <taxon>Bacillati</taxon>
        <taxon>Cyanobacteriota</taxon>
        <taxon>Cyanophyceae</taxon>
        <taxon>Synechococcales</taxon>
        <taxon>Coelosphaeriaceae</taxon>
        <taxon>Woronichinia</taxon>
    </lineage>
</organism>